<dbReference type="EMBL" id="UFQS01001600">
    <property type="protein sequence ID" value="SSX11553.1"/>
    <property type="molecule type" value="Genomic_DNA"/>
</dbReference>
<gene>
    <name evidence="8" type="primary">CSON003349</name>
</gene>
<reference evidence="8" key="1">
    <citation type="submission" date="2018-04" db="EMBL/GenBank/DDBJ databases">
        <authorList>
            <person name="Go L.Y."/>
            <person name="Mitchell J.A."/>
        </authorList>
    </citation>
    <scope>NUCLEOTIDE SEQUENCE</scope>
    <source>
        <tissue evidence="8">Whole organism</tissue>
    </source>
</reference>
<feature type="chain" id="PRO_5033342806" evidence="7">
    <location>
        <begin position="22"/>
        <end position="206"/>
    </location>
</feature>
<dbReference type="Pfam" id="PF05434">
    <property type="entry name" value="Tmemb_9"/>
    <property type="match status" value="1"/>
</dbReference>
<keyword evidence="4 6" id="KW-1133">Transmembrane helix</keyword>
<evidence type="ECO:0000313" key="9">
    <source>
        <dbReference type="EMBL" id="SSX31120.1"/>
    </source>
</evidence>
<feature type="transmembrane region" description="Helical" evidence="6">
    <location>
        <begin position="100"/>
        <end position="125"/>
    </location>
</feature>
<proteinExistence type="inferred from homology"/>
<sequence>MKKLIFSSLLLFLIHLYCAEAQSYEDKRCKCVCPSVNSVINRTINDDARMLIIENVPPSLCNCDGVILPRLSKKNISIEGKEKEFCPRCDCKYENRNTTIIKVVVTIVIFVISILVVYMLFLFLLDPLLNKRMKLNYQEHTNEEDDTASAAGASSNPMQMVFGASTARNEAGSNNVLNRVGAHQDKWKKQVKEQRKNIYDRHSMLN</sequence>
<comment type="subcellular location">
    <subcellularLocation>
        <location evidence="1">Membrane</location>
    </subcellularLocation>
</comment>
<evidence type="ECO:0000256" key="5">
    <source>
        <dbReference type="ARBA" id="ARBA00023136"/>
    </source>
</evidence>
<accession>A0A336L3M2</accession>
<dbReference type="PANTHER" id="PTHR13064:SF6">
    <property type="entry name" value="TRANSMEMBRANE PROTEIN 9"/>
    <property type="match status" value="1"/>
</dbReference>
<comment type="similarity">
    <text evidence="2">Belongs to the TMEM9 family.</text>
</comment>
<dbReference type="InterPro" id="IPR008853">
    <property type="entry name" value="TMEM9/TMEM9B"/>
</dbReference>
<reference evidence="9" key="2">
    <citation type="submission" date="2018-07" db="EMBL/GenBank/DDBJ databases">
        <authorList>
            <person name="Quirk P.G."/>
            <person name="Krulwich T.A."/>
        </authorList>
    </citation>
    <scope>NUCLEOTIDE SEQUENCE</scope>
</reference>
<dbReference type="EMBL" id="UFQT01001600">
    <property type="protein sequence ID" value="SSX31120.1"/>
    <property type="molecule type" value="Genomic_DNA"/>
</dbReference>
<name>A0A336L3M2_CULSO</name>
<protein>
    <submittedName>
        <fullName evidence="8">CSON003349 protein</fullName>
    </submittedName>
</protein>
<evidence type="ECO:0000256" key="2">
    <source>
        <dbReference type="ARBA" id="ARBA00007264"/>
    </source>
</evidence>
<dbReference type="AlphaFoldDB" id="A0A336L3M2"/>
<keyword evidence="5 6" id="KW-0472">Membrane</keyword>
<dbReference type="GO" id="GO:0005765">
    <property type="term" value="C:lysosomal membrane"/>
    <property type="evidence" value="ECO:0007669"/>
    <property type="project" value="InterPro"/>
</dbReference>
<evidence type="ECO:0000256" key="6">
    <source>
        <dbReference type="SAM" id="Phobius"/>
    </source>
</evidence>
<evidence type="ECO:0000256" key="4">
    <source>
        <dbReference type="ARBA" id="ARBA00022989"/>
    </source>
</evidence>
<dbReference type="VEuPathDB" id="VectorBase:CSON003349"/>
<dbReference type="OMA" id="QCTWKCA"/>
<evidence type="ECO:0000256" key="1">
    <source>
        <dbReference type="ARBA" id="ARBA00004370"/>
    </source>
</evidence>
<evidence type="ECO:0000256" key="3">
    <source>
        <dbReference type="ARBA" id="ARBA00022692"/>
    </source>
</evidence>
<evidence type="ECO:0000313" key="8">
    <source>
        <dbReference type="EMBL" id="SSX11553.1"/>
    </source>
</evidence>
<keyword evidence="3 6" id="KW-0812">Transmembrane</keyword>
<evidence type="ECO:0000256" key="7">
    <source>
        <dbReference type="SAM" id="SignalP"/>
    </source>
</evidence>
<keyword evidence="7" id="KW-0732">Signal</keyword>
<feature type="signal peptide" evidence="7">
    <location>
        <begin position="1"/>
        <end position="21"/>
    </location>
</feature>
<organism evidence="8">
    <name type="scientific">Culicoides sonorensis</name>
    <name type="common">Biting midge</name>
    <dbReference type="NCBI Taxonomy" id="179676"/>
    <lineage>
        <taxon>Eukaryota</taxon>
        <taxon>Metazoa</taxon>
        <taxon>Ecdysozoa</taxon>
        <taxon>Arthropoda</taxon>
        <taxon>Hexapoda</taxon>
        <taxon>Insecta</taxon>
        <taxon>Pterygota</taxon>
        <taxon>Neoptera</taxon>
        <taxon>Endopterygota</taxon>
        <taxon>Diptera</taxon>
        <taxon>Nematocera</taxon>
        <taxon>Chironomoidea</taxon>
        <taxon>Ceratopogonidae</taxon>
        <taxon>Ceratopogoninae</taxon>
        <taxon>Culicoides</taxon>
        <taxon>Monoculicoides</taxon>
    </lineage>
</organism>
<dbReference type="PANTHER" id="PTHR13064">
    <property type="entry name" value="TRANSMEMBRANE PROTEIN 9 FAMILY MEMBER"/>
    <property type="match status" value="1"/>
</dbReference>